<name>A0A0V0QK46_PSEPJ</name>
<keyword evidence="1" id="KW-0472">Membrane</keyword>
<feature type="transmembrane region" description="Helical" evidence="1">
    <location>
        <begin position="539"/>
        <end position="557"/>
    </location>
</feature>
<dbReference type="OMA" id="QMKVQPE"/>
<reference evidence="2 3" key="1">
    <citation type="journal article" date="2015" name="Sci. Rep.">
        <title>Genome of the facultative scuticociliatosis pathogen Pseudocohnilembus persalinus provides insight into its virulence through horizontal gene transfer.</title>
        <authorList>
            <person name="Xiong J."/>
            <person name="Wang G."/>
            <person name="Cheng J."/>
            <person name="Tian M."/>
            <person name="Pan X."/>
            <person name="Warren A."/>
            <person name="Jiang C."/>
            <person name="Yuan D."/>
            <person name="Miao W."/>
        </authorList>
    </citation>
    <scope>NUCLEOTIDE SEQUENCE [LARGE SCALE GENOMIC DNA]</scope>
    <source>
        <strain evidence="2">36N120E</strain>
    </source>
</reference>
<evidence type="ECO:0000313" key="3">
    <source>
        <dbReference type="Proteomes" id="UP000054937"/>
    </source>
</evidence>
<dbReference type="AlphaFoldDB" id="A0A0V0QK46"/>
<proteinExistence type="predicted"/>
<dbReference type="Proteomes" id="UP000054937">
    <property type="component" value="Unassembled WGS sequence"/>
</dbReference>
<keyword evidence="1" id="KW-0812">Transmembrane</keyword>
<evidence type="ECO:0000313" key="2">
    <source>
        <dbReference type="EMBL" id="KRX02476.1"/>
    </source>
</evidence>
<gene>
    <name evidence="2" type="ORF">PPERSA_10093</name>
</gene>
<dbReference type="InParanoid" id="A0A0V0QK46"/>
<feature type="transmembrane region" description="Helical" evidence="1">
    <location>
        <begin position="66"/>
        <end position="90"/>
    </location>
</feature>
<comment type="caution">
    <text evidence="2">The sequence shown here is derived from an EMBL/GenBank/DDBJ whole genome shotgun (WGS) entry which is preliminary data.</text>
</comment>
<keyword evidence="1" id="KW-1133">Transmembrane helix</keyword>
<dbReference type="OrthoDB" id="287857at2759"/>
<dbReference type="EMBL" id="LDAU01000155">
    <property type="protein sequence ID" value="KRX02476.1"/>
    <property type="molecule type" value="Genomic_DNA"/>
</dbReference>
<feature type="transmembrane region" description="Helical" evidence="1">
    <location>
        <begin position="465"/>
        <end position="487"/>
    </location>
</feature>
<organism evidence="2 3">
    <name type="scientific">Pseudocohnilembus persalinus</name>
    <name type="common">Ciliate</name>
    <dbReference type="NCBI Taxonomy" id="266149"/>
    <lineage>
        <taxon>Eukaryota</taxon>
        <taxon>Sar</taxon>
        <taxon>Alveolata</taxon>
        <taxon>Ciliophora</taxon>
        <taxon>Intramacronucleata</taxon>
        <taxon>Oligohymenophorea</taxon>
        <taxon>Scuticociliatia</taxon>
        <taxon>Philasterida</taxon>
        <taxon>Pseudocohnilembidae</taxon>
        <taxon>Pseudocohnilembus</taxon>
    </lineage>
</organism>
<evidence type="ECO:0000256" key="1">
    <source>
        <dbReference type="SAM" id="Phobius"/>
    </source>
</evidence>
<feature type="transmembrane region" description="Helical" evidence="1">
    <location>
        <begin position="424"/>
        <end position="445"/>
    </location>
</feature>
<keyword evidence="3" id="KW-1185">Reference proteome</keyword>
<sequence>MDRTIQVNSQHQTVPLSQFIQSSPAKSGFYTSTIRPLGSSKITPNQQFQEFVDEDEQKEIQSDRRWINLCILILPFILAVLFFFAGLGLVNASHASKLKLDGADNVLDFVHHNLQADPISSIISTYGECPNNYDDIRLGKWQGIDSGCLCKNGNTYRQESYEQCLPYLNKGCLYETGENSKKFYKWTDKDLTFCARYTPSPQWVQTANCDLSKNTYCGSSVCIIGKNASCPPNILKIDQLSNPGKKISETLGNLGNSKITTQSNFLIKPYDEKKSFPAIEGDLYYQQGVDPIENTAITGFAITQGQKLCLNKEFAQTNNNIYNLDVQQTQNRVCDEYGALDDDQVIVIDTAFQSQIFESNGYASIYTSQNLVHYNPQDYAANTYTLLAVKKIPVAKKAACDAVYQDYMEDAADLSSTTRTVLRVFAWILFAFSIITVILGVIFLLSAINQLMAKQQSTKVKLARIYWNSAWILVALSVIIFLFYHIFVSVWLNDSQYQLNLIKEENCFSRNQGINLAISKLIQYDEETRNNFQHLVNEIFIFGAIYAGIWICIIAFFKNKYSQVQSFFGN</sequence>
<evidence type="ECO:0008006" key="4">
    <source>
        <dbReference type="Google" id="ProtNLM"/>
    </source>
</evidence>
<protein>
    <recommendedName>
        <fullName evidence="4">Transmembrane protein</fullName>
    </recommendedName>
</protein>
<accession>A0A0V0QK46</accession>